<evidence type="ECO:0000256" key="3">
    <source>
        <dbReference type="RuleBase" id="RU003694"/>
    </source>
</evidence>
<evidence type="ECO:0000313" key="5">
    <source>
        <dbReference type="EMBL" id="RPE26904.1"/>
    </source>
</evidence>
<evidence type="ECO:0000256" key="2">
    <source>
        <dbReference type="ARBA" id="ARBA00022553"/>
    </source>
</evidence>
<dbReference type="InterPro" id="IPR014031">
    <property type="entry name" value="Ketoacyl_synth_C"/>
</dbReference>
<comment type="caution">
    <text evidence="5">The sequence shown here is derived from an EMBL/GenBank/DDBJ whole genome shotgun (WGS) entry which is preliminary data.</text>
</comment>
<organism evidence="5 6">
    <name type="scientific">Kitasatospora cineracea</name>
    <dbReference type="NCBI Taxonomy" id="88074"/>
    <lineage>
        <taxon>Bacteria</taxon>
        <taxon>Bacillati</taxon>
        <taxon>Actinomycetota</taxon>
        <taxon>Actinomycetes</taxon>
        <taxon>Kitasatosporales</taxon>
        <taxon>Streptomycetaceae</taxon>
        <taxon>Kitasatospora</taxon>
    </lineage>
</organism>
<dbReference type="EMBL" id="RKQG01000005">
    <property type="protein sequence ID" value="RPE26904.1"/>
    <property type="molecule type" value="Genomic_DNA"/>
</dbReference>
<dbReference type="GO" id="GO:0005886">
    <property type="term" value="C:plasma membrane"/>
    <property type="evidence" value="ECO:0007669"/>
    <property type="project" value="TreeGrafter"/>
</dbReference>
<evidence type="ECO:0000256" key="1">
    <source>
        <dbReference type="ARBA" id="ARBA00022450"/>
    </source>
</evidence>
<feature type="domain" description="Ketosynthase family 3 (KS3)" evidence="4">
    <location>
        <begin position="6"/>
        <end position="411"/>
    </location>
</feature>
<dbReference type="GO" id="GO:0005737">
    <property type="term" value="C:cytoplasm"/>
    <property type="evidence" value="ECO:0007669"/>
    <property type="project" value="TreeGrafter"/>
</dbReference>
<accession>A0A3N4RSB1</accession>
<dbReference type="PROSITE" id="PS52004">
    <property type="entry name" value="KS3_2"/>
    <property type="match status" value="1"/>
</dbReference>
<dbReference type="GO" id="GO:0006633">
    <property type="term" value="P:fatty acid biosynthetic process"/>
    <property type="evidence" value="ECO:0007669"/>
    <property type="project" value="TreeGrafter"/>
</dbReference>
<keyword evidence="1" id="KW-0596">Phosphopantetheine</keyword>
<dbReference type="PANTHER" id="PTHR43775">
    <property type="entry name" value="FATTY ACID SYNTHASE"/>
    <property type="match status" value="1"/>
</dbReference>
<protein>
    <submittedName>
        <fullName evidence="5">Beta-ketoacyl synthase-like protein</fullName>
    </submittedName>
</protein>
<dbReference type="GO" id="GO:0071770">
    <property type="term" value="P:DIM/DIP cell wall layer assembly"/>
    <property type="evidence" value="ECO:0007669"/>
    <property type="project" value="TreeGrafter"/>
</dbReference>
<dbReference type="RefSeq" id="WP_123821708.1">
    <property type="nucleotide sequence ID" value="NZ_JBEYIY010000023.1"/>
</dbReference>
<dbReference type="CDD" id="cd00833">
    <property type="entry name" value="PKS"/>
    <property type="match status" value="1"/>
</dbReference>
<name>A0A3N4RSB1_9ACTN</name>
<dbReference type="AlphaFoldDB" id="A0A3N4RSB1"/>
<dbReference type="Pfam" id="PF02801">
    <property type="entry name" value="Ketoacyl-synt_C"/>
    <property type="match status" value="1"/>
</dbReference>
<comment type="similarity">
    <text evidence="3">Belongs to the thiolase-like superfamily. Beta-ketoacyl-ACP synthases family.</text>
</comment>
<sequence length="417" mass="43033">MGTDTADAVAIVGMGCRFAGSDGLEEFWDNLRRGRDCATRGPAPDPAGAGLAEDEQPVAAWGLMADRYTFDAGRAGYRGTPKDDPQHGVLYETLVAAAEDASVRLSEIGGRTALFAACTPYQPLTETSFNGVADTDTRFAANHFSYFHGLHGASVMVDASCATGLTAVHLACQSLRLGSCDHALVGAVSIMPTEGWYPYRPGGIYAVDGVCRPFDTGSTGVIPGDGAAAVLLRRLDDALRDGDPIHAVIRSTAVGNDGHDKAGFVIPGVPGKIRVVRQALAEAGVDGAEIGYVEAHGVGIPLNDEIEATALTEALGPQGVPLAIGSVKAAIGHTNQAAGLAALIKTALQLEHGYLAATPNTREPIETLVKGGERYSIVPRGRTWEDAGVPRLAGVMSAGIGGTNAFAVLEQPPLAAA</sequence>
<keyword evidence="3" id="KW-0808">Transferase</keyword>
<evidence type="ECO:0000313" key="6">
    <source>
        <dbReference type="Proteomes" id="UP000266906"/>
    </source>
</evidence>
<dbReference type="InterPro" id="IPR016039">
    <property type="entry name" value="Thiolase-like"/>
</dbReference>
<dbReference type="InterPro" id="IPR020841">
    <property type="entry name" value="PKS_Beta-ketoAc_synthase_dom"/>
</dbReference>
<dbReference type="Gene3D" id="3.40.47.10">
    <property type="match status" value="1"/>
</dbReference>
<evidence type="ECO:0000259" key="4">
    <source>
        <dbReference type="PROSITE" id="PS52004"/>
    </source>
</evidence>
<dbReference type="SMART" id="SM00825">
    <property type="entry name" value="PKS_KS"/>
    <property type="match status" value="1"/>
</dbReference>
<proteinExistence type="inferred from homology"/>
<dbReference type="Pfam" id="PF00109">
    <property type="entry name" value="ketoacyl-synt"/>
    <property type="match status" value="1"/>
</dbReference>
<dbReference type="SUPFAM" id="SSF53901">
    <property type="entry name" value="Thiolase-like"/>
    <property type="match status" value="1"/>
</dbReference>
<keyword evidence="2" id="KW-0597">Phosphoprotein</keyword>
<dbReference type="Proteomes" id="UP000266906">
    <property type="component" value="Unassembled WGS sequence"/>
</dbReference>
<dbReference type="InterPro" id="IPR014030">
    <property type="entry name" value="Ketoacyl_synth_N"/>
</dbReference>
<dbReference type="InterPro" id="IPR050091">
    <property type="entry name" value="PKS_NRPS_Biosynth_Enz"/>
</dbReference>
<dbReference type="PANTHER" id="PTHR43775:SF37">
    <property type="entry name" value="SI:DKEY-61P9.11"/>
    <property type="match status" value="1"/>
</dbReference>
<dbReference type="GO" id="GO:0004312">
    <property type="term" value="F:fatty acid synthase activity"/>
    <property type="evidence" value="ECO:0007669"/>
    <property type="project" value="TreeGrafter"/>
</dbReference>
<gene>
    <name evidence="5" type="ORF">EDD38_7541</name>
</gene>
<reference evidence="5 6" key="1">
    <citation type="submission" date="2018-11" db="EMBL/GenBank/DDBJ databases">
        <title>Sequencing the genomes of 1000 actinobacteria strains.</title>
        <authorList>
            <person name="Klenk H.-P."/>
        </authorList>
    </citation>
    <scope>NUCLEOTIDE SEQUENCE [LARGE SCALE GENOMIC DNA]</scope>
    <source>
        <strain evidence="5 6">DSM 44781</strain>
    </source>
</reference>
<keyword evidence="6" id="KW-1185">Reference proteome</keyword>